<keyword evidence="9" id="KW-1185">Reference proteome</keyword>
<dbReference type="SMART" id="SM00487">
    <property type="entry name" value="DEXDc"/>
    <property type="match status" value="1"/>
</dbReference>
<dbReference type="SMART" id="SM00490">
    <property type="entry name" value="HELICc"/>
    <property type="match status" value="1"/>
</dbReference>
<dbReference type="PANTHER" id="PTHR47958">
    <property type="entry name" value="ATP-DEPENDENT RNA HELICASE DBP3"/>
    <property type="match status" value="1"/>
</dbReference>
<evidence type="ECO:0000259" key="7">
    <source>
        <dbReference type="PROSITE" id="PS51194"/>
    </source>
</evidence>
<dbReference type="GO" id="GO:0003676">
    <property type="term" value="F:nucleic acid binding"/>
    <property type="evidence" value="ECO:0007669"/>
    <property type="project" value="InterPro"/>
</dbReference>
<dbReference type="GO" id="GO:0016787">
    <property type="term" value="F:hydrolase activity"/>
    <property type="evidence" value="ECO:0007669"/>
    <property type="project" value="UniProtKB-KW"/>
</dbReference>
<protein>
    <recommendedName>
        <fullName evidence="1">RNA helicase</fullName>
        <ecNumber evidence="1">3.6.4.13</ecNumber>
    </recommendedName>
</protein>
<dbReference type="GO" id="GO:0003724">
    <property type="term" value="F:RNA helicase activity"/>
    <property type="evidence" value="ECO:0007669"/>
    <property type="project" value="UniProtKB-EC"/>
</dbReference>
<gene>
    <name evidence="8" type="ORF">V5799_033363</name>
</gene>
<dbReference type="Pfam" id="PF00270">
    <property type="entry name" value="DEAD"/>
    <property type="match status" value="1"/>
</dbReference>
<dbReference type="CDD" id="cd18787">
    <property type="entry name" value="SF2_C_DEAD"/>
    <property type="match status" value="1"/>
</dbReference>
<dbReference type="EC" id="3.6.4.13" evidence="1"/>
<dbReference type="AlphaFoldDB" id="A0AAQ4DNI8"/>
<evidence type="ECO:0000259" key="6">
    <source>
        <dbReference type="PROSITE" id="PS51192"/>
    </source>
</evidence>
<keyword evidence="5" id="KW-0067">ATP-binding</keyword>
<organism evidence="8 9">
    <name type="scientific">Amblyomma americanum</name>
    <name type="common">Lone star tick</name>
    <dbReference type="NCBI Taxonomy" id="6943"/>
    <lineage>
        <taxon>Eukaryota</taxon>
        <taxon>Metazoa</taxon>
        <taxon>Ecdysozoa</taxon>
        <taxon>Arthropoda</taxon>
        <taxon>Chelicerata</taxon>
        <taxon>Arachnida</taxon>
        <taxon>Acari</taxon>
        <taxon>Parasitiformes</taxon>
        <taxon>Ixodida</taxon>
        <taxon>Ixodoidea</taxon>
        <taxon>Ixodidae</taxon>
        <taxon>Amblyomminae</taxon>
        <taxon>Amblyomma</taxon>
    </lineage>
</organism>
<proteinExistence type="predicted"/>
<dbReference type="InterPro" id="IPR027417">
    <property type="entry name" value="P-loop_NTPase"/>
</dbReference>
<dbReference type="InterPro" id="IPR011545">
    <property type="entry name" value="DEAD/DEAH_box_helicase_dom"/>
</dbReference>
<accession>A0AAQ4DNI8</accession>
<evidence type="ECO:0000313" key="9">
    <source>
        <dbReference type="Proteomes" id="UP001321473"/>
    </source>
</evidence>
<dbReference type="InterPro" id="IPR014001">
    <property type="entry name" value="Helicase_ATP-bd"/>
</dbReference>
<keyword evidence="4" id="KW-0347">Helicase</keyword>
<keyword evidence="2" id="KW-0547">Nucleotide-binding</keyword>
<keyword evidence="3" id="KW-0378">Hydrolase</keyword>
<reference evidence="8 9" key="1">
    <citation type="journal article" date="2023" name="Arcadia Sci">
        <title>De novo assembly of a long-read Amblyomma americanum tick genome.</title>
        <authorList>
            <person name="Chou S."/>
            <person name="Poskanzer K.E."/>
            <person name="Rollins M."/>
            <person name="Thuy-Boun P.S."/>
        </authorList>
    </citation>
    <scope>NUCLEOTIDE SEQUENCE [LARGE SCALE GENOMIC DNA]</scope>
    <source>
        <strain evidence="8">F_SG_1</strain>
        <tissue evidence="8">Salivary glands</tissue>
    </source>
</reference>
<dbReference type="GO" id="GO:0005524">
    <property type="term" value="F:ATP binding"/>
    <property type="evidence" value="ECO:0007669"/>
    <property type="project" value="UniProtKB-KW"/>
</dbReference>
<feature type="domain" description="Helicase C-terminal" evidence="7">
    <location>
        <begin position="389"/>
        <end position="532"/>
    </location>
</feature>
<sequence>MLGHQDLDAALPALNAALNALNQDGAAQPNAGLNAFNTGLIATPFGVLGIGSRFQQGPNFVTGLNGPHEGVISGPPVTLTGAPLNDLYFGKARDRKLQPPNWKRIQMPRIKKCIYQEHLNTAQRSPNEVDAYRKANGIAVGGREVPKPLPNMAETSLPEDLMAALQAMNYSSLSRLESQCWPVALSGRDLLAIVEEEPEGKTHGYLLPAIAHIRHQEPLKHRDGPIVLVLAATRESAQEIEQAVLDFANHTSLRVMCLSSGVPKRPQLEQLKKGAEICVATIGRLVAFMEDRDVNLRRCSYLVVDGADRMVAIGLEQQLRTIAKNIRPDRQTLMWTSSPSMDMERLAEEFLTDHVTVTIGASQACKNERVEQVVLVFKDDEKENALVGLLQDILLAEDDQVIVFVEMQQTVDYLVQKMHDQNWSAIGIHGRKGDMERKWTLKLFELRSVSILVTTDVAARSLKSDGVRFVVNYDRPSTPGNYAWRVKHAARTGGTGRAYTFLEPSDTWHARQIISILRETKQGIPREVFKIAKKKAPSRIRDITSGASDS</sequence>
<dbReference type="InterPro" id="IPR001650">
    <property type="entry name" value="Helicase_C-like"/>
</dbReference>
<evidence type="ECO:0000313" key="8">
    <source>
        <dbReference type="EMBL" id="KAK8764028.1"/>
    </source>
</evidence>
<dbReference type="SUPFAM" id="SSF52540">
    <property type="entry name" value="P-loop containing nucleoside triphosphate hydrolases"/>
    <property type="match status" value="1"/>
</dbReference>
<dbReference type="Pfam" id="PF00271">
    <property type="entry name" value="Helicase_C"/>
    <property type="match status" value="1"/>
</dbReference>
<evidence type="ECO:0000256" key="3">
    <source>
        <dbReference type="ARBA" id="ARBA00022801"/>
    </source>
</evidence>
<dbReference type="Proteomes" id="UP001321473">
    <property type="component" value="Unassembled WGS sequence"/>
</dbReference>
<evidence type="ECO:0000256" key="2">
    <source>
        <dbReference type="ARBA" id="ARBA00022741"/>
    </source>
</evidence>
<evidence type="ECO:0000256" key="5">
    <source>
        <dbReference type="ARBA" id="ARBA00022840"/>
    </source>
</evidence>
<dbReference type="EMBL" id="JARKHS020028763">
    <property type="protein sequence ID" value="KAK8764028.1"/>
    <property type="molecule type" value="Genomic_DNA"/>
</dbReference>
<feature type="domain" description="Helicase ATP-binding" evidence="6">
    <location>
        <begin position="182"/>
        <end position="357"/>
    </location>
</feature>
<dbReference type="Gene3D" id="3.40.50.300">
    <property type="entry name" value="P-loop containing nucleotide triphosphate hydrolases"/>
    <property type="match status" value="2"/>
</dbReference>
<evidence type="ECO:0000256" key="4">
    <source>
        <dbReference type="ARBA" id="ARBA00022806"/>
    </source>
</evidence>
<dbReference type="PROSITE" id="PS51194">
    <property type="entry name" value="HELICASE_CTER"/>
    <property type="match status" value="1"/>
</dbReference>
<name>A0AAQ4DNI8_AMBAM</name>
<evidence type="ECO:0000256" key="1">
    <source>
        <dbReference type="ARBA" id="ARBA00012552"/>
    </source>
</evidence>
<dbReference type="PROSITE" id="PS51192">
    <property type="entry name" value="HELICASE_ATP_BIND_1"/>
    <property type="match status" value="1"/>
</dbReference>
<comment type="caution">
    <text evidence="8">The sequence shown here is derived from an EMBL/GenBank/DDBJ whole genome shotgun (WGS) entry which is preliminary data.</text>
</comment>